<sequence length="326" mass="36972">MSLKDDLKKLLFGAKSVARSAGRKAEEQGKKLGEELSEQSKEYYQKAKQRMEELDDEYRPKVKKKAAEARGFAEELVNEAFNSSKEPEDLKNDDMNDKKKEENPAEEEPSFEDIFTGKTTPPKEEPRSTAKGPDQRTKFDEFSEEFSKAAGEAGRKAADVSERVGKRVIDASDKINERLFEEGEKLWDKAKEKGSSFMDRFEDLVDKANEEAEKESMDDLTEKAKAMDEELERRVKERGQRSNAENLERDRKKDPLGGMDSFFDKAERYASGDYADEGTPAGKDVTIRKDPDYKPKPNTGKVKGFDDLDGDGDEIIDDAILDDDDK</sequence>
<dbReference type="OrthoDB" id="1495115at2"/>
<dbReference type="EMBL" id="JPOS01000022">
    <property type="protein sequence ID" value="KGE88091.1"/>
    <property type="molecule type" value="Genomic_DNA"/>
</dbReference>
<protein>
    <submittedName>
        <fullName evidence="2">Uncharacterized protein</fullName>
    </submittedName>
</protein>
<comment type="caution">
    <text evidence="2">The sequence shown here is derived from an EMBL/GenBank/DDBJ whole genome shotgun (WGS) entry which is preliminary data.</text>
</comment>
<feature type="compositionally biased region" description="Basic and acidic residues" evidence="1">
    <location>
        <begin position="23"/>
        <end position="73"/>
    </location>
</feature>
<feature type="compositionally biased region" description="Basic and acidic residues" evidence="1">
    <location>
        <begin position="285"/>
        <end position="295"/>
    </location>
</feature>
<feature type="compositionally biased region" description="Basic and acidic residues" evidence="1">
    <location>
        <begin position="85"/>
        <end position="103"/>
    </location>
</feature>
<gene>
    <name evidence="2" type="ORF">IX84_11100</name>
</gene>
<feature type="compositionally biased region" description="Basic and acidic residues" evidence="1">
    <location>
        <begin position="208"/>
        <end position="255"/>
    </location>
</feature>
<feature type="compositionally biased region" description="Acidic residues" evidence="1">
    <location>
        <begin position="307"/>
        <end position="326"/>
    </location>
</feature>
<organism evidence="2 3">
    <name type="scientific">Phaeodactylibacter xiamenensis</name>
    <dbReference type="NCBI Taxonomy" id="1524460"/>
    <lineage>
        <taxon>Bacteria</taxon>
        <taxon>Pseudomonadati</taxon>
        <taxon>Bacteroidota</taxon>
        <taxon>Saprospiria</taxon>
        <taxon>Saprospirales</taxon>
        <taxon>Haliscomenobacteraceae</taxon>
        <taxon>Phaeodactylibacter</taxon>
    </lineage>
</organism>
<evidence type="ECO:0000313" key="2">
    <source>
        <dbReference type="EMBL" id="KGE88091.1"/>
    </source>
</evidence>
<evidence type="ECO:0000313" key="3">
    <source>
        <dbReference type="Proteomes" id="UP000029736"/>
    </source>
</evidence>
<reference evidence="2 3" key="1">
    <citation type="journal article" date="2014" name="Int. J. Syst. Evol. Microbiol.">
        <title>Phaeodactylibacter xiamenensis gen. nov., sp. nov., a member of the family Saprospiraceae isolated from the marine alga Phaeodactylum tricornutum.</title>
        <authorList>
            <person name="Chen Z.Jr."/>
            <person name="Lei X."/>
            <person name="Lai Q."/>
            <person name="Li Y."/>
            <person name="Zhang B."/>
            <person name="Zhang J."/>
            <person name="Zhang H."/>
            <person name="Yang L."/>
            <person name="Zheng W."/>
            <person name="Tian Y."/>
            <person name="Yu Z."/>
            <person name="Xu H.Jr."/>
            <person name="Zheng T."/>
        </authorList>
    </citation>
    <scope>NUCLEOTIDE SEQUENCE [LARGE SCALE GENOMIC DNA]</scope>
    <source>
        <strain evidence="2 3">KD52</strain>
    </source>
</reference>
<feature type="compositionally biased region" description="Basic and acidic residues" evidence="1">
    <location>
        <begin position="121"/>
        <end position="162"/>
    </location>
</feature>
<dbReference type="RefSeq" id="WP_044219917.1">
    <property type="nucleotide sequence ID" value="NZ_CAKZLC010000256.1"/>
</dbReference>
<keyword evidence="3" id="KW-1185">Reference proteome</keyword>
<dbReference type="Proteomes" id="UP000029736">
    <property type="component" value="Unassembled WGS sequence"/>
</dbReference>
<feature type="region of interest" description="Disordered" evidence="1">
    <location>
        <begin position="18"/>
        <end position="162"/>
    </location>
</feature>
<evidence type="ECO:0000256" key="1">
    <source>
        <dbReference type="SAM" id="MobiDB-lite"/>
    </source>
</evidence>
<feature type="region of interest" description="Disordered" evidence="1">
    <location>
        <begin position="208"/>
        <end position="326"/>
    </location>
</feature>
<dbReference type="AlphaFoldDB" id="A0A098S7L3"/>
<proteinExistence type="predicted"/>
<name>A0A098S7L3_9BACT</name>
<accession>A0A098S7L3</accession>